<dbReference type="InterPro" id="IPR004367">
    <property type="entry name" value="Cyclin_C-dom"/>
</dbReference>
<feature type="domain" description="Cyclin C-terminal" evidence="8">
    <location>
        <begin position="211"/>
        <end position="326"/>
    </location>
</feature>
<keyword evidence="9" id="KW-1185">Reference proteome</keyword>
<evidence type="ECO:0000259" key="7">
    <source>
        <dbReference type="SMART" id="SM00385"/>
    </source>
</evidence>
<feature type="domain" description="Cyclin-like" evidence="7">
    <location>
        <begin position="215"/>
        <end position="297"/>
    </location>
</feature>
<dbReference type="InterPro" id="IPR006671">
    <property type="entry name" value="Cyclin_N"/>
</dbReference>
<dbReference type="InterPro" id="IPR039361">
    <property type="entry name" value="Cyclin"/>
</dbReference>
<keyword evidence="6" id="KW-1133">Transmembrane helix</keyword>
<dbReference type="Pfam" id="PF02984">
    <property type="entry name" value="Cyclin_C"/>
    <property type="match status" value="1"/>
</dbReference>
<organism evidence="9 10">
    <name type="scientific">Meloidogyne javanica</name>
    <name type="common">Root-knot nematode worm</name>
    <dbReference type="NCBI Taxonomy" id="6303"/>
    <lineage>
        <taxon>Eukaryota</taxon>
        <taxon>Metazoa</taxon>
        <taxon>Ecdysozoa</taxon>
        <taxon>Nematoda</taxon>
        <taxon>Chromadorea</taxon>
        <taxon>Rhabditida</taxon>
        <taxon>Tylenchina</taxon>
        <taxon>Tylenchomorpha</taxon>
        <taxon>Tylenchoidea</taxon>
        <taxon>Meloidogynidae</taxon>
        <taxon>Meloidogyninae</taxon>
        <taxon>Meloidogyne</taxon>
        <taxon>Meloidogyne incognita group</taxon>
    </lineage>
</organism>
<dbReference type="SUPFAM" id="SSF47954">
    <property type="entry name" value="Cyclin-like"/>
    <property type="match status" value="2"/>
</dbReference>
<evidence type="ECO:0000256" key="2">
    <source>
        <dbReference type="ARBA" id="ARBA00023127"/>
    </source>
</evidence>
<dbReference type="InterPro" id="IPR013763">
    <property type="entry name" value="Cyclin-like_dom"/>
</dbReference>
<protein>
    <submittedName>
        <fullName evidence="10">Cyclin N-terminal domain-containing protein</fullName>
    </submittedName>
</protein>
<evidence type="ECO:0000256" key="3">
    <source>
        <dbReference type="ARBA" id="ARBA00023306"/>
    </source>
</evidence>
<proteinExistence type="inferred from homology"/>
<dbReference type="Gene3D" id="1.10.472.10">
    <property type="entry name" value="Cyclin-like"/>
    <property type="match status" value="2"/>
</dbReference>
<name>A0A915MWB0_MELJA</name>
<evidence type="ECO:0000256" key="4">
    <source>
        <dbReference type="RuleBase" id="RU000383"/>
    </source>
</evidence>
<dbReference type="CDD" id="cd20537">
    <property type="entry name" value="CYCLIN_CCNO-like_rpt2"/>
    <property type="match status" value="1"/>
</dbReference>
<feature type="domain" description="Cyclin-like" evidence="7">
    <location>
        <begin position="116"/>
        <end position="202"/>
    </location>
</feature>
<keyword evidence="1" id="KW-0132">Cell division</keyword>
<dbReference type="SMART" id="SM01332">
    <property type="entry name" value="Cyclin_C"/>
    <property type="match status" value="1"/>
</dbReference>
<reference evidence="10" key="1">
    <citation type="submission" date="2022-11" db="UniProtKB">
        <authorList>
            <consortium name="WormBaseParasite"/>
        </authorList>
    </citation>
    <scope>IDENTIFICATION</scope>
</reference>
<dbReference type="GO" id="GO:0051301">
    <property type="term" value="P:cell division"/>
    <property type="evidence" value="ECO:0007669"/>
    <property type="project" value="UniProtKB-KW"/>
</dbReference>
<sequence length="537" mass="61424">MFKIGGIQPVDENDAQRKENLDARNAAKGQRRAALIERKPNVRQLTHKTSSKPDDLEKFASSHVRFGGSDVMIPVEVAEDIDNYMRHLEVIYAVPEDFLRSIKSPIHGRMRQILADWLYHVQSRFSLLNETLSLAINLMDRSLLAMNGSITKANLQLLGVACLFISSKFEEITVPNVEDFVIVAGSVFTKEDIFLMEMKILSALDFNLGAPHSLQFLRRYRFYVEPDSRTYQFAKYICEVASVCYSLAHYLPSTVAATAIWLASYTFGRTIVSNYLFDEVFKLDQATLFSTARSFVDHVINFANPDEDKIYALREKYQMNLFLLQKFNKNFVFQISRQMCIAKSTSMPSTSYDKPIPFKSISADDLGFSFLNHDANKQLKRTVVFAKLASLASSTLGLCFIPIISSSFVEVMAERPGLAAFLVLTDTFLLFFACTPFLLHFLTKRFVADIYYNPKTKVFTTVHYNFILRKKALRFRADEVVDAANEVEKNKFSFQFATCSVRFYPILLLLEEDFYTDQEVFKLLTKGFKSLDLVKSK</sequence>
<dbReference type="AlphaFoldDB" id="A0A915MWB0"/>
<feature type="transmembrane region" description="Helical" evidence="6">
    <location>
        <begin position="384"/>
        <end position="405"/>
    </location>
</feature>
<comment type="similarity">
    <text evidence="4">Belongs to the cyclin family.</text>
</comment>
<dbReference type="WBParaSite" id="scaffold522_cov251.g1246">
    <property type="protein sequence ID" value="scaffold522_cov251.g1246"/>
    <property type="gene ID" value="scaffold522_cov251.g1246"/>
</dbReference>
<dbReference type="Pfam" id="PF00134">
    <property type="entry name" value="Cyclin_N"/>
    <property type="match status" value="1"/>
</dbReference>
<dbReference type="Proteomes" id="UP000887561">
    <property type="component" value="Unplaced"/>
</dbReference>
<dbReference type="SMART" id="SM00385">
    <property type="entry name" value="CYCLIN"/>
    <property type="match status" value="2"/>
</dbReference>
<keyword evidence="3" id="KW-0131">Cell cycle</keyword>
<evidence type="ECO:0000313" key="10">
    <source>
        <dbReference type="WBParaSite" id="scaffold522_cov251.g1246"/>
    </source>
</evidence>
<keyword evidence="6" id="KW-0472">Membrane</keyword>
<evidence type="ECO:0000256" key="5">
    <source>
        <dbReference type="SAM" id="MobiDB-lite"/>
    </source>
</evidence>
<dbReference type="Pfam" id="PF06979">
    <property type="entry name" value="TMEM70"/>
    <property type="match status" value="1"/>
</dbReference>
<feature type="region of interest" description="Disordered" evidence="5">
    <location>
        <begin position="1"/>
        <end position="32"/>
    </location>
</feature>
<evidence type="ECO:0000256" key="6">
    <source>
        <dbReference type="SAM" id="Phobius"/>
    </source>
</evidence>
<keyword evidence="6" id="KW-0812">Transmembrane</keyword>
<evidence type="ECO:0000256" key="1">
    <source>
        <dbReference type="ARBA" id="ARBA00022618"/>
    </source>
</evidence>
<dbReference type="FunFam" id="1.10.472.10:FF:000001">
    <property type="entry name" value="G2/mitotic-specific cyclin"/>
    <property type="match status" value="1"/>
</dbReference>
<feature type="transmembrane region" description="Helical" evidence="6">
    <location>
        <begin position="417"/>
        <end position="439"/>
    </location>
</feature>
<dbReference type="InterPro" id="IPR036915">
    <property type="entry name" value="Cyclin-like_sf"/>
</dbReference>
<dbReference type="InterPro" id="IPR045325">
    <property type="entry name" value="TMEM70/TMEM186/TMEM223"/>
</dbReference>
<accession>A0A915MWB0</accession>
<evidence type="ECO:0000313" key="9">
    <source>
        <dbReference type="Proteomes" id="UP000887561"/>
    </source>
</evidence>
<evidence type="ECO:0000259" key="8">
    <source>
        <dbReference type="SMART" id="SM01332"/>
    </source>
</evidence>
<keyword evidence="2 4" id="KW-0195">Cyclin</keyword>
<dbReference type="PANTHER" id="PTHR10177">
    <property type="entry name" value="CYCLINS"/>
    <property type="match status" value="1"/>
</dbReference>